<keyword evidence="2" id="KW-1185">Reference proteome</keyword>
<evidence type="ECO:0000313" key="2">
    <source>
        <dbReference type="Proteomes" id="UP000251341"/>
    </source>
</evidence>
<name>A0A315EN14_9BURK</name>
<dbReference type="InterPro" id="IPR044855">
    <property type="entry name" value="CoA-Trfase_III_dom3_sf"/>
</dbReference>
<proteinExistence type="predicted"/>
<dbReference type="AlphaFoldDB" id="A0A315EN14"/>
<dbReference type="Gene3D" id="3.30.1540.10">
    <property type="entry name" value="formyl-coa transferase, domain 3"/>
    <property type="match status" value="1"/>
</dbReference>
<protein>
    <submittedName>
        <fullName evidence="1">CoA transferase</fullName>
    </submittedName>
</protein>
<organism evidence="1 2">
    <name type="scientific">Limnohabitans curvus</name>
    <dbReference type="NCBI Taxonomy" id="323423"/>
    <lineage>
        <taxon>Bacteria</taxon>
        <taxon>Pseudomonadati</taxon>
        <taxon>Pseudomonadota</taxon>
        <taxon>Betaproteobacteria</taxon>
        <taxon>Burkholderiales</taxon>
        <taxon>Comamonadaceae</taxon>
        <taxon>Limnohabitans</taxon>
    </lineage>
</organism>
<dbReference type="RefSeq" id="WP_108401384.1">
    <property type="nucleotide sequence ID" value="NZ_NESP01000001.1"/>
</dbReference>
<keyword evidence="1" id="KW-0808">Transferase</keyword>
<dbReference type="Gene3D" id="3.40.50.10540">
    <property type="entry name" value="Crotonobetainyl-coa:carnitine coa-transferase, domain 1"/>
    <property type="match status" value="1"/>
</dbReference>
<dbReference type="PANTHER" id="PTHR48228:SF5">
    <property type="entry name" value="ALPHA-METHYLACYL-COA RACEMASE"/>
    <property type="match status" value="1"/>
</dbReference>
<dbReference type="Proteomes" id="UP000251341">
    <property type="component" value="Unassembled WGS sequence"/>
</dbReference>
<accession>A0A315EN14</accession>
<dbReference type="InterPro" id="IPR023606">
    <property type="entry name" value="CoA-Trfase_III_dom_1_sf"/>
</dbReference>
<gene>
    <name evidence="1" type="ORF">B9Z44_00290</name>
</gene>
<dbReference type="EMBL" id="NESP01000001">
    <property type="protein sequence ID" value="PUE58178.1"/>
    <property type="molecule type" value="Genomic_DNA"/>
</dbReference>
<reference evidence="1 2" key="1">
    <citation type="submission" date="2017-04" db="EMBL/GenBank/DDBJ databases">
        <title>Unexpected and diverse lifestyles within the genus Limnohabitans.</title>
        <authorList>
            <person name="Kasalicky V."/>
            <person name="Mehrshad M."/>
            <person name="Andrei S.-A."/>
            <person name="Salcher M."/>
            <person name="Kratochvilova H."/>
            <person name="Simek K."/>
            <person name="Ghai R."/>
        </authorList>
    </citation>
    <scope>NUCLEOTIDE SEQUENCE [LARGE SCALE GENOMIC DNA]</scope>
    <source>
        <strain evidence="1 2">MWH-C5</strain>
    </source>
</reference>
<comment type="caution">
    <text evidence="1">The sequence shown here is derived from an EMBL/GenBank/DDBJ whole genome shotgun (WGS) entry which is preliminary data.</text>
</comment>
<dbReference type="Pfam" id="PF02515">
    <property type="entry name" value="CoA_transf_3"/>
    <property type="match status" value="1"/>
</dbReference>
<dbReference type="InterPro" id="IPR050509">
    <property type="entry name" value="CoA-transferase_III"/>
</dbReference>
<evidence type="ECO:0000313" key="1">
    <source>
        <dbReference type="EMBL" id="PUE58178.1"/>
    </source>
</evidence>
<dbReference type="PANTHER" id="PTHR48228">
    <property type="entry name" value="SUCCINYL-COA--D-CITRAMALATE COA-TRANSFERASE"/>
    <property type="match status" value="1"/>
</dbReference>
<dbReference type="GO" id="GO:0016740">
    <property type="term" value="F:transferase activity"/>
    <property type="evidence" value="ECO:0007669"/>
    <property type="project" value="UniProtKB-KW"/>
</dbReference>
<dbReference type="SUPFAM" id="SSF89796">
    <property type="entry name" value="CoA-transferase family III (CaiB/BaiF)"/>
    <property type="match status" value="1"/>
</dbReference>
<sequence>MTAAHHPSSSAAPLKGVRVLTLALNLPGPAAVMRLQAMGAKCTKLEPLAPSGMSTADPMGIYKPAAYEVMHQGLKVLQADLKSERGQAALHKQLVQTDVLITSFRPSALVKLGLAWKELHKRYPALCVVSIVGAPGERAEEPGHDLTYQADSGLVNGLEMPASLYADMGGSLFATEAVLQALLLRQRPGKAQGKGVFHEVALCDASSYLALPRAWGLTLPSGDVGGAHAGYKVYPCKNGRVALAALEPHFAVRLCEAAGLPKQAATHMHKRSTHEAIAQFLALQTRAQLEKLANSKDIPLHTLPR</sequence>
<dbReference type="InterPro" id="IPR003673">
    <property type="entry name" value="CoA-Trfase_fam_III"/>
</dbReference>